<gene>
    <name evidence="2" type="ORF">NPX13_g2268</name>
</gene>
<evidence type="ECO:0000313" key="3">
    <source>
        <dbReference type="Proteomes" id="UP001148614"/>
    </source>
</evidence>
<dbReference type="AlphaFoldDB" id="A0A9W8NKE5"/>
<proteinExistence type="predicted"/>
<dbReference type="EMBL" id="JANPWZ010000233">
    <property type="protein sequence ID" value="KAJ3578300.1"/>
    <property type="molecule type" value="Genomic_DNA"/>
</dbReference>
<organism evidence="2 3">
    <name type="scientific">Xylaria arbuscula</name>
    <dbReference type="NCBI Taxonomy" id="114810"/>
    <lineage>
        <taxon>Eukaryota</taxon>
        <taxon>Fungi</taxon>
        <taxon>Dikarya</taxon>
        <taxon>Ascomycota</taxon>
        <taxon>Pezizomycotina</taxon>
        <taxon>Sordariomycetes</taxon>
        <taxon>Xylariomycetidae</taxon>
        <taxon>Xylariales</taxon>
        <taxon>Xylariaceae</taxon>
        <taxon>Xylaria</taxon>
    </lineage>
</organism>
<feature type="compositionally biased region" description="Low complexity" evidence="1">
    <location>
        <begin position="1"/>
        <end position="14"/>
    </location>
</feature>
<protein>
    <submittedName>
        <fullName evidence="2">Uncharacterized protein</fullName>
    </submittedName>
</protein>
<name>A0A9W8NKE5_9PEZI</name>
<keyword evidence="3" id="KW-1185">Reference proteome</keyword>
<evidence type="ECO:0000313" key="2">
    <source>
        <dbReference type="EMBL" id="KAJ3578300.1"/>
    </source>
</evidence>
<sequence length="216" mass="24126">MSSPPRSAGSGASRFIEHVDDNAGPPKTFDDMNLELGQVRTGSPPRRKMSLKRVSSAVRNLVRRPSKKEGKEEKAKAKTLTKIGGAIDDYRAQERSSMSIERLREQALNGHILDDESLRRLAEADGVYLNPRGAIQFYDDDHNLSSGLVARLSGRLPTGEYVFLGNNSYLYVGRHIFGKGAKFLSTKAESEYREYRVLARAYYQLCQSRLSPAART</sequence>
<dbReference type="Proteomes" id="UP001148614">
    <property type="component" value="Unassembled WGS sequence"/>
</dbReference>
<reference evidence="2" key="1">
    <citation type="submission" date="2022-07" db="EMBL/GenBank/DDBJ databases">
        <title>Genome Sequence of Xylaria arbuscula.</title>
        <authorList>
            <person name="Buettner E."/>
        </authorList>
    </citation>
    <scope>NUCLEOTIDE SEQUENCE</scope>
    <source>
        <strain evidence="2">VT107</strain>
    </source>
</reference>
<feature type="region of interest" description="Disordered" evidence="1">
    <location>
        <begin position="1"/>
        <end position="56"/>
    </location>
</feature>
<accession>A0A9W8NKE5</accession>
<evidence type="ECO:0000256" key="1">
    <source>
        <dbReference type="SAM" id="MobiDB-lite"/>
    </source>
</evidence>
<comment type="caution">
    <text evidence="2">The sequence shown here is derived from an EMBL/GenBank/DDBJ whole genome shotgun (WGS) entry which is preliminary data.</text>
</comment>